<feature type="compositionally biased region" description="Pro residues" evidence="9">
    <location>
        <begin position="445"/>
        <end position="477"/>
    </location>
</feature>
<feature type="compositionally biased region" description="Low complexity" evidence="9">
    <location>
        <begin position="421"/>
        <end position="444"/>
    </location>
</feature>
<keyword evidence="3" id="KW-0808">Transferase</keyword>
<dbReference type="FunFam" id="1.10.510.10:FF:000021">
    <property type="entry name" value="Serine/threonine protein kinase"/>
    <property type="match status" value="1"/>
</dbReference>
<organism evidence="11 12">
    <name type="scientific">Salinispora tropica (strain ATCC BAA-916 / DSM 44818 / JCM 13857 / NBRC 105044 / CNB-440)</name>
    <dbReference type="NCBI Taxonomy" id="369723"/>
    <lineage>
        <taxon>Bacteria</taxon>
        <taxon>Bacillati</taxon>
        <taxon>Actinomycetota</taxon>
        <taxon>Actinomycetes</taxon>
        <taxon>Micromonosporales</taxon>
        <taxon>Micromonosporaceae</taxon>
        <taxon>Salinispora</taxon>
    </lineage>
</organism>
<proteinExistence type="predicted"/>
<keyword evidence="12" id="KW-1185">Reference proteome</keyword>
<keyword evidence="6" id="KW-0067">ATP-binding</keyword>
<dbReference type="FunFam" id="3.30.200.20:FF:000035">
    <property type="entry name" value="Serine/threonine protein kinase Stk1"/>
    <property type="match status" value="1"/>
</dbReference>
<feature type="region of interest" description="Disordered" evidence="9">
    <location>
        <begin position="373"/>
        <end position="477"/>
    </location>
</feature>
<dbReference type="PROSITE" id="PS00108">
    <property type="entry name" value="PROTEIN_KINASE_ST"/>
    <property type="match status" value="1"/>
</dbReference>
<evidence type="ECO:0000256" key="2">
    <source>
        <dbReference type="ARBA" id="ARBA00022527"/>
    </source>
</evidence>
<dbReference type="KEGG" id="stp:Strop_2112"/>
<dbReference type="PANTHER" id="PTHR43289:SF6">
    <property type="entry name" value="SERINE_THREONINE-PROTEIN KINASE NEKL-3"/>
    <property type="match status" value="1"/>
</dbReference>
<keyword evidence="4" id="KW-0547">Nucleotide-binding</keyword>
<dbReference type="Gene3D" id="3.30.200.20">
    <property type="entry name" value="Phosphorylase Kinase, domain 1"/>
    <property type="match status" value="1"/>
</dbReference>
<feature type="domain" description="Protein kinase" evidence="10">
    <location>
        <begin position="38"/>
        <end position="300"/>
    </location>
</feature>
<dbReference type="PATRIC" id="fig|369723.5.peg.2166"/>
<comment type="catalytic activity">
    <reaction evidence="8">
        <text>L-seryl-[protein] + ATP = O-phospho-L-seryl-[protein] + ADP + H(+)</text>
        <dbReference type="Rhea" id="RHEA:17989"/>
        <dbReference type="Rhea" id="RHEA-COMP:9863"/>
        <dbReference type="Rhea" id="RHEA-COMP:11604"/>
        <dbReference type="ChEBI" id="CHEBI:15378"/>
        <dbReference type="ChEBI" id="CHEBI:29999"/>
        <dbReference type="ChEBI" id="CHEBI:30616"/>
        <dbReference type="ChEBI" id="CHEBI:83421"/>
        <dbReference type="ChEBI" id="CHEBI:456216"/>
        <dbReference type="EC" id="2.7.11.1"/>
    </reaction>
</comment>
<evidence type="ECO:0000256" key="5">
    <source>
        <dbReference type="ARBA" id="ARBA00022777"/>
    </source>
</evidence>
<dbReference type="EMBL" id="CP000667">
    <property type="protein sequence ID" value="ABP54563.1"/>
    <property type="molecule type" value="Genomic_DNA"/>
</dbReference>
<dbReference type="Proteomes" id="UP000000235">
    <property type="component" value="Chromosome"/>
</dbReference>
<evidence type="ECO:0000256" key="1">
    <source>
        <dbReference type="ARBA" id="ARBA00012513"/>
    </source>
</evidence>
<evidence type="ECO:0000313" key="12">
    <source>
        <dbReference type="Proteomes" id="UP000000235"/>
    </source>
</evidence>
<dbReference type="AlphaFoldDB" id="A4X6R3"/>
<evidence type="ECO:0000256" key="4">
    <source>
        <dbReference type="ARBA" id="ARBA00022741"/>
    </source>
</evidence>
<evidence type="ECO:0000256" key="6">
    <source>
        <dbReference type="ARBA" id="ARBA00022840"/>
    </source>
</evidence>
<evidence type="ECO:0000256" key="7">
    <source>
        <dbReference type="ARBA" id="ARBA00047899"/>
    </source>
</evidence>
<dbReference type="CDD" id="cd14014">
    <property type="entry name" value="STKc_PknB_like"/>
    <property type="match status" value="1"/>
</dbReference>
<keyword evidence="2" id="KW-0723">Serine/threonine-protein kinase</keyword>
<evidence type="ECO:0000259" key="10">
    <source>
        <dbReference type="PROSITE" id="PS50011"/>
    </source>
</evidence>
<dbReference type="GO" id="GO:0005524">
    <property type="term" value="F:ATP binding"/>
    <property type="evidence" value="ECO:0007669"/>
    <property type="project" value="UniProtKB-KW"/>
</dbReference>
<dbReference type="InterPro" id="IPR011009">
    <property type="entry name" value="Kinase-like_dom_sf"/>
</dbReference>
<dbReference type="STRING" id="369723.Strop_2112"/>
<evidence type="ECO:0000256" key="8">
    <source>
        <dbReference type="ARBA" id="ARBA00048679"/>
    </source>
</evidence>
<sequence>MEYGGGAWRVGPPRYVAPARGRYGVGVLTSGVVLSGRYRLDERIATGGMGDVWRGVDLVLDRPVAVKVLLPALVCDPGFITRFRSEARIMAALRHPGVVQVFDCGADELPTGDQANYLIMEFVTGEPLSRRIEAAGRLDVAETMSIVEQAAQALETVHRRGVVHRDIKPSNLVVQENGSVVLVDFGVARSTNVTSITNTNAVPGTALYMAPEQAAGRPVSGATDIYALGAVAYCCLSGSPPFTGDSPLQVAVAHLDEDPPELPHDIPEAVRALVRRALAKNPESRFGSGSAMAAAARAAVSDPTAVTAPAVPAVPVDSAPLRTAEPTTLTDNPVIDTHRPTRRGPLVGAVVTVAVAVAGLATAVSIGAAAVEPTVGTPSSAPTTMGDDGAAPPPVPTTSSVPQRSYQPNGSTSTPPPAPTPSVSASVSASVSPDAEPSPSEQPTSPTPEPSTPDPEPPTPSDDPTTTPPDPTTTPQQ</sequence>
<reference evidence="12" key="1">
    <citation type="journal article" date="2007" name="Proc. Natl. Acad. Sci. U.S.A.">
        <title>Genome sequencing reveals complex secondary metabolome in the marine actinomycete Salinispora tropica.</title>
        <authorList>
            <person name="Udwary D.W."/>
            <person name="Zeigler L."/>
            <person name="Asolkar R.N."/>
            <person name="Singan V."/>
            <person name="Lapidus A."/>
            <person name="Fenical W."/>
            <person name="Jensen P.R."/>
            <person name="Moore B.S."/>
        </authorList>
    </citation>
    <scope>NUCLEOTIDE SEQUENCE [LARGE SCALE GENOMIC DNA]</scope>
    <source>
        <strain evidence="12">ATCC BAA-916 / DSM 44818 / CNB-440</strain>
    </source>
</reference>
<comment type="catalytic activity">
    <reaction evidence="7">
        <text>L-threonyl-[protein] + ATP = O-phospho-L-threonyl-[protein] + ADP + H(+)</text>
        <dbReference type="Rhea" id="RHEA:46608"/>
        <dbReference type="Rhea" id="RHEA-COMP:11060"/>
        <dbReference type="Rhea" id="RHEA-COMP:11605"/>
        <dbReference type="ChEBI" id="CHEBI:15378"/>
        <dbReference type="ChEBI" id="CHEBI:30013"/>
        <dbReference type="ChEBI" id="CHEBI:30616"/>
        <dbReference type="ChEBI" id="CHEBI:61977"/>
        <dbReference type="ChEBI" id="CHEBI:456216"/>
        <dbReference type="EC" id="2.7.11.1"/>
    </reaction>
</comment>
<dbReference type="PANTHER" id="PTHR43289">
    <property type="entry name" value="MITOGEN-ACTIVATED PROTEIN KINASE KINASE KINASE 20-RELATED"/>
    <property type="match status" value="1"/>
</dbReference>
<evidence type="ECO:0000256" key="9">
    <source>
        <dbReference type="SAM" id="MobiDB-lite"/>
    </source>
</evidence>
<evidence type="ECO:0000313" key="11">
    <source>
        <dbReference type="EMBL" id="ABP54563.1"/>
    </source>
</evidence>
<dbReference type="SUPFAM" id="SSF56112">
    <property type="entry name" value="Protein kinase-like (PK-like)"/>
    <property type="match status" value="1"/>
</dbReference>
<dbReference type="eggNOG" id="COG0515">
    <property type="taxonomic scope" value="Bacteria"/>
</dbReference>
<dbReference type="GO" id="GO:0004674">
    <property type="term" value="F:protein serine/threonine kinase activity"/>
    <property type="evidence" value="ECO:0007669"/>
    <property type="project" value="UniProtKB-KW"/>
</dbReference>
<dbReference type="InterPro" id="IPR000719">
    <property type="entry name" value="Prot_kinase_dom"/>
</dbReference>
<evidence type="ECO:0000256" key="3">
    <source>
        <dbReference type="ARBA" id="ARBA00022679"/>
    </source>
</evidence>
<gene>
    <name evidence="11" type="ordered locus">Strop_2112</name>
</gene>
<dbReference type="Gene3D" id="1.10.510.10">
    <property type="entry name" value="Transferase(Phosphotransferase) domain 1"/>
    <property type="match status" value="1"/>
</dbReference>
<dbReference type="GO" id="GO:0045717">
    <property type="term" value="P:negative regulation of fatty acid biosynthetic process"/>
    <property type="evidence" value="ECO:0007669"/>
    <property type="project" value="UniProtKB-ARBA"/>
</dbReference>
<dbReference type="PROSITE" id="PS50011">
    <property type="entry name" value="PROTEIN_KINASE_DOM"/>
    <property type="match status" value="1"/>
</dbReference>
<keyword evidence="5 11" id="KW-0418">Kinase</keyword>
<dbReference type="PRINTS" id="PR01217">
    <property type="entry name" value="PRICHEXTENSN"/>
</dbReference>
<dbReference type="HOGENOM" id="CLU_000288_63_44_11"/>
<protein>
    <recommendedName>
        <fullName evidence="1">non-specific serine/threonine protein kinase</fullName>
        <ecNumber evidence="1">2.7.11.1</ecNumber>
    </recommendedName>
</protein>
<name>A4X6R3_SALTO</name>
<dbReference type="SMART" id="SM00220">
    <property type="entry name" value="S_TKc"/>
    <property type="match status" value="1"/>
</dbReference>
<dbReference type="EC" id="2.7.11.1" evidence="1"/>
<accession>A4X6R3</accession>
<dbReference type="InterPro" id="IPR008271">
    <property type="entry name" value="Ser/Thr_kinase_AS"/>
</dbReference>
<dbReference type="Pfam" id="PF00069">
    <property type="entry name" value="Pkinase"/>
    <property type="match status" value="1"/>
</dbReference>